<feature type="compositionally biased region" description="Low complexity" evidence="11">
    <location>
        <begin position="453"/>
        <end position="466"/>
    </location>
</feature>
<evidence type="ECO:0000256" key="8">
    <source>
        <dbReference type="ARBA" id="ARBA00023160"/>
    </source>
</evidence>
<keyword evidence="5" id="KW-0808">Transferase</keyword>
<evidence type="ECO:0000313" key="14">
    <source>
        <dbReference type="Proteomes" id="UP000239899"/>
    </source>
</evidence>
<dbReference type="InterPro" id="IPR036063">
    <property type="entry name" value="Smr_dom_sf"/>
</dbReference>
<organism evidence="13 14">
    <name type="scientific">Chlorella sorokiniana</name>
    <name type="common">Freshwater green alga</name>
    <dbReference type="NCBI Taxonomy" id="3076"/>
    <lineage>
        <taxon>Eukaryota</taxon>
        <taxon>Viridiplantae</taxon>
        <taxon>Chlorophyta</taxon>
        <taxon>core chlorophytes</taxon>
        <taxon>Trebouxiophyceae</taxon>
        <taxon>Chlorellales</taxon>
        <taxon>Chlorellaceae</taxon>
        <taxon>Chlorella clade</taxon>
        <taxon>Chlorella</taxon>
    </lineage>
</organism>
<feature type="compositionally biased region" description="Pro residues" evidence="11">
    <location>
        <begin position="438"/>
        <end position="447"/>
    </location>
</feature>
<evidence type="ECO:0000256" key="6">
    <source>
        <dbReference type="ARBA" id="ARBA00022832"/>
    </source>
</evidence>
<dbReference type="SMART" id="SM00463">
    <property type="entry name" value="SMR"/>
    <property type="match status" value="1"/>
</dbReference>
<evidence type="ECO:0000256" key="1">
    <source>
        <dbReference type="ARBA" id="ARBA00005194"/>
    </source>
</evidence>
<dbReference type="InterPro" id="IPR013747">
    <property type="entry name" value="ACP_syn_III_C"/>
</dbReference>
<dbReference type="EC" id="2.3.1.180" evidence="3"/>
<gene>
    <name evidence="13" type="ORF">C2E21_3723</name>
</gene>
<evidence type="ECO:0000256" key="4">
    <source>
        <dbReference type="ARBA" id="ARBA00022516"/>
    </source>
</evidence>
<dbReference type="Proteomes" id="UP000239899">
    <property type="component" value="Unassembled WGS sequence"/>
</dbReference>
<dbReference type="PANTHER" id="PTHR43091">
    <property type="entry name" value="3-OXOACYL-[ACYL-CARRIER-PROTEIN] SYNTHASE"/>
    <property type="match status" value="1"/>
</dbReference>
<dbReference type="InterPro" id="IPR004655">
    <property type="entry name" value="FabH"/>
</dbReference>
<comment type="pathway">
    <text evidence="1">Lipid metabolism; fatty acid biosynthesis.</text>
</comment>
<reference evidence="13 14" key="1">
    <citation type="journal article" date="2018" name="Plant J.">
        <title>Genome sequences of Chlorella sorokiniana UTEX 1602 and Micractinium conductrix SAG 241.80: implications to maltose excretion by a green alga.</title>
        <authorList>
            <person name="Arriola M.B."/>
            <person name="Velmurugan N."/>
            <person name="Zhang Y."/>
            <person name="Plunkett M.H."/>
            <person name="Hondzo H."/>
            <person name="Barney B.M."/>
        </authorList>
    </citation>
    <scope>NUCLEOTIDE SEQUENCE [LARGE SCALE GENOMIC DNA]</scope>
    <source>
        <strain evidence="14">UTEX 1602</strain>
    </source>
</reference>
<dbReference type="Pfam" id="PF08545">
    <property type="entry name" value="ACP_syn_III"/>
    <property type="match status" value="1"/>
</dbReference>
<evidence type="ECO:0000256" key="5">
    <source>
        <dbReference type="ARBA" id="ARBA00022679"/>
    </source>
</evidence>
<dbReference type="InterPro" id="IPR016039">
    <property type="entry name" value="Thiolase-like"/>
</dbReference>
<dbReference type="OrthoDB" id="428487at2759"/>
<dbReference type="Pfam" id="PF08541">
    <property type="entry name" value="ACP_syn_III_C"/>
    <property type="match status" value="1"/>
</dbReference>
<evidence type="ECO:0000256" key="9">
    <source>
        <dbReference type="ARBA" id="ARBA00052419"/>
    </source>
</evidence>
<evidence type="ECO:0000256" key="10">
    <source>
        <dbReference type="ARBA" id="ARBA00057449"/>
    </source>
</evidence>
<comment type="similarity">
    <text evidence="2">Belongs to the thiolase-like superfamily. FabH family.</text>
</comment>
<dbReference type="STRING" id="3076.A0A2P6TV45"/>
<dbReference type="Gene3D" id="3.30.1370.110">
    <property type="match status" value="1"/>
</dbReference>
<feature type="region of interest" description="Disordered" evidence="11">
    <location>
        <begin position="427"/>
        <end position="466"/>
    </location>
</feature>
<feature type="compositionally biased region" description="Low complexity" evidence="11">
    <location>
        <begin position="327"/>
        <end position="349"/>
    </location>
</feature>
<keyword evidence="14" id="KW-1185">Reference proteome</keyword>
<name>A0A2P6TV45_CHLSO</name>
<evidence type="ECO:0000256" key="11">
    <source>
        <dbReference type="SAM" id="MobiDB-lite"/>
    </source>
</evidence>
<feature type="region of interest" description="Disordered" evidence="11">
    <location>
        <begin position="324"/>
        <end position="372"/>
    </location>
</feature>
<dbReference type="AlphaFoldDB" id="A0A2P6TV45"/>
<dbReference type="NCBIfam" id="TIGR00747">
    <property type="entry name" value="fabH"/>
    <property type="match status" value="1"/>
</dbReference>
<dbReference type="SUPFAM" id="SSF160443">
    <property type="entry name" value="SMR domain-like"/>
    <property type="match status" value="1"/>
</dbReference>
<dbReference type="PANTHER" id="PTHR43091:SF1">
    <property type="entry name" value="BETA-KETOACYL-[ACYL-CARRIER-PROTEIN] SYNTHASE III, CHLOROPLASTIC"/>
    <property type="match status" value="1"/>
</dbReference>
<dbReference type="CDD" id="cd00830">
    <property type="entry name" value="KAS_III"/>
    <property type="match status" value="1"/>
</dbReference>
<feature type="compositionally biased region" description="Gly residues" evidence="11">
    <location>
        <begin position="618"/>
        <end position="643"/>
    </location>
</feature>
<comment type="catalytic activity">
    <reaction evidence="9">
        <text>malonyl-[ACP] + acetyl-CoA + H(+) = 3-oxobutanoyl-[ACP] + CO2 + CoA</text>
        <dbReference type="Rhea" id="RHEA:12080"/>
        <dbReference type="Rhea" id="RHEA-COMP:9623"/>
        <dbReference type="Rhea" id="RHEA-COMP:9625"/>
        <dbReference type="ChEBI" id="CHEBI:15378"/>
        <dbReference type="ChEBI" id="CHEBI:16526"/>
        <dbReference type="ChEBI" id="CHEBI:57287"/>
        <dbReference type="ChEBI" id="CHEBI:57288"/>
        <dbReference type="ChEBI" id="CHEBI:78449"/>
        <dbReference type="ChEBI" id="CHEBI:78450"/>
        <dbReference type="EC" id="2.3.1.180"/>
    </reaction>
</comment>
<dbReference type="GO" id="GO:0006633">
    <property type="term" value="P:fatty acid biosynthetic process"/>
    <property type="evidence" value="ECO:0007669"/>
    <property type="project" value="UniProtKB-KW"/>
</dbReference>
<accession>A0A2P6TV45</accession>
<dbReference type="GO" id="GO:0033818">
    <property type="term" value="F:beta-ketoacyl-acyl-carrier-protein synthase III activity"/>
    <property type="evidence" value="ECO:0007669"/>
    <property type="project" value="UniProtKB-EC"/>
</dbReference>
<keyword evidence="7" id="KW-0443">Lipid metabolism</keyword>
<feature type="region of interest" description="Disordered" evidence="11">
    <location>
        <begin position="607"/>
        <end position="663"/>
    </location>
</feature>
<dbReference type="InterPro" id="IPR013751">
    <property type="entry name" value="ACP_syn_III_N"/>
</dbReference>
<proteinExistence type="inferred from homology"/>
<dbReference type="PROSITE" id="PS50828">
    <property type="entry name" value="SMR"/>
    <property type="match status" value="1"/>
</dbReference>
<dbReference type="HAMAP" id="MF_01815">
    <property type="entry name" value="FabH"/>
    <property type="match status" value="1"/>
</dbReference>
<dbReference type="InterPro" id="IPR002625">
    <property type="entry name" value="Smr_dom"/>
</dbReference>
<dbReference type="Gene3D" id="3.40.47.10">
    <property type="match status" value="1"/>
</dbReference>
<dbReference type="NCBIfam" id="NF006829">
    <property type="entry name" value="PRK09352.1"/>
    <property type="match status" value="1"/>
</dbReference>
<dbReference type="GO" id="GO:0004315">
    <property type="term" value="F:3-oxoacyl-[acyl-carrier-protein] synthase activity"/>
    <property type="evidence" value="ECO:0007669"/>
    <property type="project" value="InterPro"/>
</dbReference>
<evidence type="ECO:0000256" key="2">
    <source>
        <dbReference type="ARBA" id="ARBA00008642"/>
    </source>
</evidence>
<dbReference type="SUPFAM" id="SSF53901">
    <property type="entry name" value="Thiolase-like"/>
    <property type="match status" value="1"/>
</dbReference>
<evidence type="ECO:0000256" key="7">
    <source>
        <dbReference type="ARBA" id="ARBA00023098"/>
    </source>
</evidence>
<evidence type="ECO:0000256" key="3">
    <source>
        <dbReference type="ARBA" id="ARBA00012333"/>
    </source>
</evidence>
<dbReference type="FunFam" id="3.40.47.10:FF:000004">
    <property type="entry name" value="3-oxoacyl-[acyl-carrier-protein] synthase 3"/>
    <property type="match status" value="1"/>
</dbReference>
<dbReference type="EMBL" id="LHPG02000006">
    <property type="protein sequence ID" value="PRW57937.1"/>
    <property type="molecule type" value="Genomic_DNA"/>
</dbReference>
<comment type="caution">
    <text evidence="13">The sequence shown here is derived from an EMBL/GenBank/DDBJ whole genome shotgun (WGS) entry which is preliminary data.</text>
</comment>
<comment type="function">
    <text evidence="10">Catalyzes the condensation reaction of fatty acid synthesis by the addition to an acyl acceptor of two carbons from malonyl-ACP. KAS III catalyzes the first condensation reaction which initiates fatty acid synthesis and may therefore play a role in governing the total rate of fatty acid production. Possesses both acetoacetyl-ACP synthase and acetyl transacylase activities.</text>
</comment>
<keyword evidence="4" id="KW-0444">Lipid biosynthesis</keyword>
<sequence length="1227" mass="126121">MPLNALPASHELLAIQQTLEEEFCDWLSPAQIQQILHAAGGELRAARAASVFLTDRSREQLLQHVAPLHETISADHMTMAYKPTLQQCRGLPLGREAALFIVGVAADYRAQAVAVEHPSWVPFLSESAPHVTISVGEEVPAKEGGDLTAAALANPGLITPVARLKLLQGVVGVQLSDGRRLFSIEELGAALAEAAALEQQQQQQGQPLGLQAAGTAPRILKRGQAPPLPVVPGGGAAAASVAQPEVAAVMPPQAAPPAAAAVSSSSSAGKAPAWDLDALLDQLHLAEPVPASTAGSRQAPQPAPQPQPEQPRRGLLKLPAAVASEMAAPRSTASTAGTAARPPIAIARRPAPPKAPGHQPRQQQLGYGAAGAAGEWVEPASPVQQPSFAKSAAEEAAEAAAAGEPLDMVSSLAVLLPQQAQQAQQQQAAAAADLISPAIPPEPPLPSPKMLQGAGTSSSEAGDAGGAASCAAAGYETSGSEASSSVGPAGSGPAAAVDAESKQLLQLQYPELHELVVETALRMHGGSLPEAIQFLAVLDHQQRELGPAAAAQLGGRGLGGAPAQPTLGAYLQGLLPEPAAGREAAAGAGYDLPATSSTASGYADSSYDFGPAMQRPGSGRGGRGSGGVTGGWQVPPGGGGGGRGRGKGRRGSGGTLAGDDPMSVTERQAMNTHLTAKRIYTQAAQEAYNRGQVALSKELQATARVHGDAASEARRRANASAFRSTNATVQNTFTLDLHGQHVDEALASLERYLVTLGGLGHPGGVMLQVITGAGRHSAGNQPRVLPAVVRYLSDAGSVAPRDRFRAELAEHCRADLFGYCSTAQKLQFVDWLAGLSSEKECSAYLQRAAEALPTLPADGQGVRQAALALALDAFRAQQLPDGARRRGTPAVAAAAAGQFGVRLAGVGSSVPEKFLTNDDLAQLVDTNDEWITTRTGIKKRHILSEGESLGQHAAAASLRALEMAGVKPEELDLIVMATSSPDDLFGTATSVQAAIGASGAAAFDLTAACSGFVMALVTGSQYIRAGTYKNVLVIGADALSRCVDWRDRATCILFGDGCGAVVLTAREGGECGLLGLDMHSDGTGMRHLNCAYSGVGMKPLSNGHASDEGSYSNLAMNGQEVFKFAVRAVPTVIEAALANANMQREQIDWLVMHQANMRIMSAAADRLGVPPERVVSNLSQYGNTSAASIPLALDEAVRRGDIKPGEVLAMAGFGAGLTWASAIVRWG</sequence>
<keyword evidence="8" id="KW-0275">Fatty acid biosynthesis</keyword>
<feature type="domain" description="Smr" evidence="12">
    <location>
        <begin position="735"/>
        <end position="794"/>
    </location>
</feature>
<protein>
    <recommendedName>
        <fullName evidence="3">beta-ketoacyl-[acyl-carrier-protein] synthase III</fullName>
        <ecNumber evidence="3">2.3.1.180</ecNumber>
    </recommendedName>
</protein>
<feature type="compositionally biased region" description="Low complexity" evidence="11">
    <location>
        <begin position="427"/>
        <end position="437"/>
    </location>
</feature>
<keyword evidence="6" id="KW-0276">Fatty acid metabolism</keyword>
<feature type="region of interest" description="Disordered" evidence="11">
    <location>
        <begin position="290"/>
        <end position="312"/>
    </location>
</feature>
<evidence type="ECO:0000259" key="12">
    <source>
        <dbReference type="PROSITE" id="PS50828"/>
    </source>
</evidence>
<evidence type="ECO:0000313" key="13">
    <source>
        <dbReference type="EMBL" id="PRW57937.1"/>
    </source>
</evidence>